<dbReference type="Proteomes" id="UP000298327">
    <property type="component" value="Unassembled WGS sequence"/>
</dbReference>
<dbReference type="STRING" id="205917.A0A4Y9Y203"/>
<dbReference type="Gene3D" id="3.40.50.300">
    <property type="entry name" value="P-loop containing nucleotide triphosphate hydrolases"/>
    <property type="match status" value="2"/>
</dbReference>
<dbReference type="Gene3D" id="1.10.287.110">
    <property type="entry name" value="DnaJ domain"/>
    <property type="match status" value="1"/>
</dbReference>
<gene>
    <name evidence="2" type="ORF">EVG20_g8939</name>
</gene>
<dbReference type="InterPro" id="IPR051316">
    <property type="entry name" value="Zinc-reg_GTPase_activator"/>
</dbReference>
<proteinExistence type="predicted"/>
<dbReference type="CDD" id="cd06257">
    <property type="entry name" value="DnaJ"/>
    <property type="match status" value="1"/>
</dbReference>
<sequence>MPSDPPSGSIPITVFTGFLGAGKTSIILSLLPQLPKDYRVVLLKNEFGDVEVDSQLAKQSSLAAVSEILNGCIMLPAAFARGSAFPATLAFQIRELERETNCALTLDAIVTVIDAENFAGYEDTSTTARMQAQYTDVLLINKAEHVSERVLDDVIEHLNTLNDTTPKIRCNGRAGVDPSLIFGMDSRLFLEDTKEEDQLSNTHHDEVETVTVWKGSHAPASSRTGHGHLHSEACQHDAENGANADDSSHAPGEDAPAMEEDLLEEALSLPSKEVVYRIKGFVRLRSGYSIVNWAFGRHDLHGLDGEYPGENGDVIRLTVMGERGEIRPLFRSSGYFYLPIDDDASAGNPSSSSLPSHRKHIAWDSHLTADDILSSDANDRPSRAGSTESAKQKQRRAVIAEILAQTDLYKVLGIDFAPELDKLELRRAYLARSKACHPECVPYLPRGVISFISPMSPAAPFGAWTPFHSSHHFGPSTFLIETLFATELRTDSLFISKFPDNPEATVAFQKVSVAYNVLSTPASKRIYDSHPSSREFANMETGAEVRAEETLRSVVIGVFNDFLDGDFEMVRTLLRAMNDLNPSLRLGEEGISSILTALQSVRERVLTCRVFTQTLLSTFSHLLETQASLSKLSYLSVRPRARLSLRLARITLALPLALDSTMRQHRRARARSRARRRNGERFWADRADSDEDADGPDEDAEAGRVFPRRVLMLIEGLVLVLERMEGVLK</sequence>
<dbReference type="InterPro" id="IPR027417">
    <property type="entry name" value="P-loop_NTPase"/>
</dbReference>
<protein>
    <recommendedName>
        <fullName evidence="1">J domain-containing protein</fullName>
    </recommendedName>
</protein>
<dbReference type="EMBL" id="SEOQ01000832">
    <property type="protein sequence ID" value="TFY56395.1"/>
    <property type="molecule type" value="Genomic_DNA"/>
</dbReference>
<evidence type="ECO:0000313" key="3">
    <source>
        <dbReference type="Proteomes" id="UP000298327"/>
    </source>
</evidence>
<accession>A0A4Y9Y203</accession>
<keyword evidence="3" id="KW-1185">Reference proteome</keyword>
<comment type="caution">
    <text evidence="2">The sequence shown here is derived from an EMBL/GenBank/DDBJ whole genome shotgun (WGS) entry which is preliminary data.</text>
</comment>
<dbReference type="Pfam" id="PF02492">
    <property type="entry name" value="cobW"/>
    <property type="match status" value="2"/>
</dbReference>
<organism evidence="2 3">
    <name type="scientific">Dentipellis fragilis</name>
    <dbReference type="NCBI Taxonomy" id="205917"/>
    <lineage>
        <taxon>Eukaryota</taxon>
        <taxon>Fungi</taxon>
        <taxon>Dikarya</taxon>
        <taxon>Basidiomycota</taxon>
        <taxon>Agaricomycotina</taxon>
        <taxon>Agaricomycetes</taxon>
        <taxon>Russulales</taxon>
        <taxon>Hericiaceae</taxon>
        <taxon>Dentipellis</taxon>
    </lineage>
</organism>
<dbReference type="PANTHER" id="PTHR13748">
    <property type="entry name" value="COBW-RELATED"/>
    <property type="match status" value="1"/>
</dbReference>
<dbReference type="SUPFAM" id="SSF52540">
    <property type="entry name" value="P-loop containing nucleoside triphosphate hydrolases"/>
    <property type="match status" value="1"/>
</dbReference>
<dbReference type="InterPro" id="IPR001623">
    <property type="entry name" value="DnaJ_domain"/>
</dbReference>
<evidence type="ECO:0000259" key="1">
    <source>
        <dbReference type="PROSITE" id="PS50076"/>
    </source>
</evidence>
<feature type="domain" description="J" evidence="1">
    <location>
        <begin position="407"/>
        <end position="531"/>
    </location>
</feature>
<evidence type="ECO:0000313" key="2">
    <source>
        <dbReference type="EMBL" id="TFY56395.1"/>
    </source>
</evidence>
<dbReference type="AlphaFoldDB" id="A0A4Y9Y203"/>
<dbReference type="GO" id="GO:0005737">
    <property type="term" value="C:cytoplasm"/>
    <property type="evidence" value="ECO:0007669"/>
    <property type="project" value="TreeGrafter"/>
</dbReference>
<dbReference type="PROSITE" id="PS50076">
    <property type="entry name" value="DNAJ_2"/>
    <property type="match status" value="1"/>
</dbReference>
<dbReference type="PANTHER" id="PTHR13748:SF62">
    <property type="entry name" value="COBW DOMAIN-CONTAINING PROTEIN"/>
    <property type="match status" value="1"/>
</dbReference>
<name>A0A4Y9Y203_9AGAM</name>
<dbReference type="InterPro" id="IPR003495">
    <property type="entry name" value="CobW/HypB/UreG_nucleotide-bd"/>
</dbReference>
<dbReference type="InterPro" id="IPR036869">
    <property type="entry name" value="J_dom_sf"/>
</dbReference>
<reference evidence="2 3" key="1">
    <citation type="submission" date="2019-02" db="EMBL/GenBank/DDBJ databases">
        <title>Genome sequencing of the rare red list fungi Dentipellis fragilis.</title>
        <authorList>
            <person name="Buettner E."/>
            <person name="Kellner H."/>
        </authorList>
    </citation>
    <scope>NUCLEOTIDE SEQUENCE [LARGE SCALE GENOMIC DNA]</scope>
    <source>
        <strain evidence="2 3">DSM 105465</strain>
    </source>
</reference>
<dbReference type="OrthoDB" id="272672at2759"/>